<dbReference type="EMBL" id="JBIGIB010000002">
    <property type="protein sequence ID" value="MFG6466992.1"/>
    <property type="molecule type" value="Genomic_DNA"/>
</dbReference>
<dbReference type="Gene3D" id="2.40.170.20">
    <property type="entry name" value="TonB-dependent receptor, beta-barrel domain"/>
    <property type="match status" value="1"/>
</dbReference>
<dbReference type="Pfam" id="PF00593">
    <property type="entry name" value="TonB_dep_Rec_b-barrel"/>
    <property type="match status" value="1"/>
</dbReference>
<sequence length="958" mass="101926">MTLSQDKRAASGAVSFRISQVAVGCTLLIAAAAATAQQQPQQLETVTVTGIRKGIEDAISVKKNNDSIVEAISAEDIGKLPDASVAESVSRLPGVTSQRNKSTGKASNVSVRGMSPDFNGALLNGREQASSGDSRGVEFDLYPSELLGSVVIYKTPDAQLVGQGLASTIDLRTARPLDFAKRTIAVNRRNQRTGVSSGAGEGTGDRTSLSYVDQFFDRTVGVALGLVRFKEEGADQQKFNSWGGWNVDDWVTTKGTGSPLARAGQCADMAKTDATIVCGTTKYKVQGGFTADTESSTAQRDGAMATFQFKPNKDFESTLDFFRSKGTFGLKKTGLEGAIGGNDNGAYDPVGVITNYTLGNGVVSAGTLSNYKGVVRNHVEGGDDKLTSWGWNNKLKVSDWTLIGDISQSKVTRDSSRYETTAGQPGPQSNPNLGSISWSGFDGGNFTSVKYSTSLNYADRAVAKLTDVNGWSGGASSPQAGYVALPHVEDKVSSFRAAARTDLSFGPIAAAEFGVNYTKRDKVRTTQEGRLVIKGGDPYGVAAVPGSGTAIAGTTGLQVVSWDPRGSLGSIYELGRKVDADILNKDWTVTEKVTTSYAKGELDGELFGLHYRGNAGLQIVNADQQSTGFNVDRTTCTGNTAATCPGATVGRGTSYTDVLPSLNVGFDLGDDQVVRLAAAKVLSRPNMGDMRASLGFSLNNSGTPILTGSGGNPELKPFKATALDLSYEKYFGKKGYLSVAGFYKKLDTYILRVPTVFDFKQYVGAATPLPQTGPYKGSTMGLLDQPINGTGGNIKGIELALNVPLSMVSSWLDGFGVQVNHSSTSSSVQLPTSGFSVESVTPVTIPLPGLSKKVTNFRFYYEAHGLQVAVAQRKRSDFLGEISDFQDNRQLTFIKGESIVDLQVSYEFDSGWLKGLSLLAQGNNMTNSKFQRYSSSPSEITESIKYGKTYLFGVNYKF</sequence>
<evidence type="ECO:0000259" key="8">
    <source>
        <dbReference type="Pfam" id="PF07715"/>
    </source>
</evidence>
<proteinExistence type="inferred from homology"/>
<evidence type="ECO:0000256" key="2">
    <source>
        <dbReference type="ARBA" id="ARBA00009810"/>
    </source>
</evidence>
<comment type="similarity">
    <text evidence="2 5">Belongs to the TonB-dependent receptor family.</text>
</comment>
<keyword evidence="4" id="KW-0998">Cell outer membrane</keyword>
<dbReference type="Pfam" id="PF07715">
    <property type="entry name" value="Plug"/>
    <property type="match status" value="1"/>
</dbReference>
<dbReference type="Proteomes" id="UP001606303">
    <property type="component" value="Unassembled WGS sequence"/>
</dbReference>
<feature type="domain" description="TonB-dependent receptor-like beta-barrel" evidence="7">
    <location>
        <begin position="413"/>
        <end position="924"/>
    </location>
</feature>
<evidence type="ECO:0000256" key="3">
    <source>
        <dbReference type="ARBA" id="ARBA00023136"/>
    </source>
</evidence>
<dbReference type="InterPro" id="IPR000531">
    <property type="entry name" value="Beta-barrel_TonB"/>
</dbReference>
<feature type="domain" description="TonB-dependent receptor plug" evidence="8">
    <location>
        <begin position="63"/>
        <end position="164"/>
    </location>
</feature>
<evidence type="ECO:0000259" key="7">
    <source>
        <dbReference type="Pfam" id="PF00593"/>
    </source>
</evidence>
<keyword evidence="9" id="KW-0675">Receptor</keyword>
<evidence type="ECO:0000256" key="5">
    <source>
        <dbReference type="RuleBase" id="RU003357"/>
    </source>
</evidence>
<evidence type="ECO:0000256" key="4">
    <source>
        <dbReference type="ARBA" id="ARBA00023237"/>
    </source>
</evidence>
<gene>
    <name evidence="9" type="ORF">ACG01O_10280</name>
</gene>
<keyword evidence="10" id="KW-1185">Reference proteome</keyword>
<dbReference type="InterPro" id="IPR010104">
    <property type="entry name" value="TonB_rcpt_bac"/>
</dbReference>
<dbReference type="InterPro" id="IPR037066">
    <property type="entry name" value="Plug_dom_sf"/>
</dbReference>
<feature type="region of interest" description="Disordered" evidence="6">
    <location>
        <begin position="89"/>
        <end position="111"/>
    </location>
</feature>
<dbReference type="PANTHER" id="PTHR40980:SF3">
    <property type="entry name" value="TONB-DEPENDENT RECEPTOR-LIKE BETA-BARREL DOMAIN-CONTAINING PROTEIN"/>
    <property type="match status" value="1"/>
</dbReference>
<name>A0ABW7GYE5_9BURK</name>
<dbReference type="SUPFAM" id="SSF56935">
    <property type="entry name" value="Porins"/>
    <property type="match status" value="1"/>
</dbReference>
<evidence type="ECO:0000256" key="6">
    <source>
        <dbReference type="SAM" id="MobiDB-lite"/>
    </source>
</evidence>
<dbReference type="NCBIfam" id="TIGR01782">
    <property type="entry name" value="TonB-Xanth-Caul"/>
    <property type="match status" value="1"/>
</dbReference>
<feature type="compositionally biased region" description="Polar residues" evidence="6">
    <location>
        <begin position="95"/>
        <end position="110"/>
    </location>
</feature>
<dbReference type="InterPro" id="IPR012910">
    <property type="entry name" value="Plug_dom"/>
</dbReference>
<dbReference type="Gene3D" id="2.170.130.10">
    <property type="entry name" value="TonB-dependent receptor, plug domain"/>
    <property type="match status" value="1"/>
</dbReference>
<organism evidence="9 10">
    <name type="scientific">Pelomonas baiyunensis</name>
    <dbReference type="NCBI Taxonomy" id="3299026"/>
    <lineage>
        <taxon>Bacteria</taxon>
        <taxon>Pseudomonadati</taxon>
        <taxon>Pseudomonadota</taxon>
        <taxon>Betaproteobacteria</taxon>
        <taxon>Burkholderiales</taxon>
        <taxon>Sphaerotilaceae</taxon>
        <taxon>Roseateles</taxon>
    </lineage>
</organism>
<reference evidence="9 10" key="1">
    <citation type="submission" date="2024-08" db="EMBL/GenBank/DDBJ databases">
        <authorList>
            <person name="Lu H."/>
        </authorList>
    </citation>
    <scope>NUCLEOTIDE SEQUENCE [LARGE SCALE GENOMIC DNA]</scope>
    <source>
        <strain evidence="9 10">BYS87W</strain>
    </source>
</reference>
<accession>A0ABW7GYE5</accession>
<evidence type="ECO:0000313" key="9">
    <source>
        <dbReference type="EMBL" id="MFG6466992.1"/>
    </source>
</evidence>
<feature type="region of interest" description="Disordered" evidence="6">
    <location>
        <begin position="413"/>
        <end position="433"/>
    </location>
</feature>
<dbReference type="PANTHER" id="PTHR40980">
    <property type="entry name" value="PLUG DOMAIN-CONTAINING PROTEIN"/>
    <property type="match status" value="1"/>
</dbReference>
<dbReference type="RefSeq" id="WP_394384105.1">
    <property type="nucleotide sequence ID" value="NZ_JBIGIB010000002.1"/>
</dbReference>
<dbReference type="InterPro" id="IPR036942">
    <property type="entry name" value="Beta-barrel_TonB_sf"/>
</dbReference>
<keyword evidence="3 5" id="KW-0472">Membrane</keyword>
<evidence type="ECO:0000313" key="10">
    <source>
        <dbReference type="Proteomes" id="UP001606303"/>
    </source>
</evidence>
<keyword evidence="5" id="KW-0798">TonB box</keyword>
<comment type="subcellular location">
    <subcellularLocation>
        <location evidence="1 5">Cell outer membrane</location>
    </subcellularLocation>
</comment>
<feature type="compositionally biased region" description="Polar residues" evidence="6">
    <location>
        <begin position="418"/>
        <end position="433"/>
    </location>
</feature>
<protein>
    <submittedName>
        <fullName evidence="9">TonB-dependent receptor</fullName>
    </submittedName>
</protein>
<evidence type="ECO:0000256" key="1">
    <source>
        <dbReference type="ARBA" id="ARBA00004442"/>
    </source>
</evidence>
<comment type="caution">
    <text evidence="9">The sequence shown here is derived from an EMBL/GenBank/DDBJ whole genome shotgun (WGS) entry which is preliminary data.</text>
</comment>